<keyword evidence="2" id="KW-1003">Cell membrane</keyword>
<feature type="transmembrane region" description="Helical" evidence="6">
    <location>
        <begin position="12"/>
        <end position="32"/>
    </location>
</feature>
<comment type="subcellular location">
    <subcellularLocation>
        <location evidence="1">Cell membrane</location>
        <topology evidence="1">Multi-pass membrane protein</topology>
    </subcellularLocation>
</comment>
<evidence type="ECO:0000313" key="11">
    <source>
        <dbReference type="Proteomes" id="UP000254518"/>
    </source>
</evidence>
<accession>A0A562PNP6</accession>
<evidence type="ECO:0000259" key="7">
    <source>
        <dbReference type="Pfam" id="PF03772"/>
    </source>
</evidence>
<evidence type="ECO:0000256" key="6">
    <source>
        <dbReference type="SAM" id="Phobius"/>
    </source>
</evidence>
<reference evidence="10" key="3">
    <citation type="submission" date="2019-07" db="EMBL/GenBank/DDBJ databases">
        <authorList>
            <person name="Whitman W."/>
            <person name="Huntemann M."/>
            <person name="Clum A."/>
            <person name="Pillay M."/>
            <person name="Palaniappan K."/>
            <person name="Varghese N."/>
            <person name="Mikhailova N."/>
            <person name="Stamatis D."/>
            <person name="Reddy T."/>
            <person name="Daum C."/>
            <person name="Shapiro N."/>
            <person name="Ivanova N."/>
            <person name="Kyrpides N."/>
            <person name="Woyke T."/>
        </authorList>
    </citation>
    <scope>NUCLEOTIDE SEQUENCE</scope>
    <source>
        <strain evidence="10">CGMCC 1.5380</strain>
    </source>
</reference>
<keyword evidence="5 6" id="KW-0472">Membrane</keyword>
<evidence type="ECO:0000313" key="12">
    <source>
        <dbReference type="Proteomes" id="UP000321392"/>
    </source>
</evidence>
<dbReference type="GO" id="GO:0005886">
    <property type="term" value="C:plasma membrane"/>
    <property type="evidence" value="ECO:0007669"/>
    <property type="project" value="UniProtKB-SubCell"/>
</dbReference>
<feature type="transmembrane region" description="Helical" evidence="6">
    <location>
        <begin position="402"/>
        <end position="421"/>
    </location>
</feature>
<feature type="transmembrane region" description="Helical" evidence="6">
    <location>
        <begin position="433"/>
        <end position="458"/>
    </location>
</feature>
<reference evidence="10 12" key="1">
    <citation type="journal article" date="2015" name="Stand. Genomic Sci.">
        <title>Genomic Encyclopedia of Bacterial and Archaeal Type Strains, Phase III: the genomes of soil and plant-associated and newly described type strains.</title>
        <authorList>
            <person name="Whitman W.B."/>
            <person name="Woyke T."/>
            <person name="Klenk H.P."/>
            <person name="Zhou Y."/>
            <person name="Lilburn T.G."/>
            <person name="Beck B.J."/>
            <person name="De Vos P."/>
            <person name="Vandamme P."/>
            <person name="Eisen J.A."/>
            <person name="Garrity G."/>
            <person name="Hugenholtz P."/>
            <person name="Kyrpides N.C."/>
        </authorList>
    </citation>
    <scope>NUCLEOTIDE SEQUENCE [LARGE SCALE GENOMIC DNA]</scope>
    <source>
        <strain evidence="10 12">CGMCC 1.5380</strain>
    </source>
</reference>
<evidence type="ECO:0000256" key="3">
    <source>
        <dbReference type="ARBA" id="ARBA00022692"/>
    </source>
</evidence>
<feature type="transmembrane region" description="Helical" evidence="6">
    <location>
        <begin position="38"/>
        <end position="60"/>
    </location>
</feature>
<reference evidence="9 11" key="2">
    <citation type="submission" date="2018-07" db="EMBL/GenBank/DDBJ databases">
        <title>Genomic Encyclopedia of Type Strains, Phase IV (KMG-IV): sequencing the most valuable type-strain genomes for metagenomic binning, comparative biology and taxonomic classification.</title>
        <authorList>
            <person name="Goeker M."/>
        </authorList>
    </citation>
    <scope>NUCLEOTIDE SEQUENCE [LARGE SCALE GENOMIC DNA]</scope>
    <source>
        <strain evidence="9 11">DSM 19728</strain>
    </source>
</reference>
<dbReference type="Pfam" id="PF13567">
    <property type="entry name" value="DUF4131"/>
    <property type="match status" value="1"/>
</dbReference>
<sequence length="689" mass="79428">MFLAKNVYFRVMKVLQFPLARITIGLVIGLLIGHYFHLTITTLLVVLFVFISIFVVLYFLSKRNKKASIYFGISTYFLSVIIGISTQIVHTDHFQKNNYTHNKEVFEQPRYITLTIREKLKSSPFSDRYLAIINQIDQKKQTGKIILNIQNDSLHHVLEVGNSLLIKGTLTKNKSPNNPNQFDYRKYLENKKIYAQLYADATDIKIGTIIDKNIWYYSSKLRTRIIRNLEKNNFNKTELNVAIALIMGQQQDISPEIIRDYQYAGAVHILSVSGLHIGFILIFVTLILKPIPNSKRGSLIKLLIILVSLFTFGIIAGLAPSVVRSVTMFSFVTIGNHLKRSVNIYHTLLVSILLILLFEPSFLFDVGFQLSYFALFFIIWLQPLLASIWSPKNKISKYIWDILTVSFAAQIGTLPLSIYYFHQFPGLFFVTNLIIIPLLTIIMVLGVVVMLLAAFNMIPVFLSQLLEWSIYYLNKIINAIASLEQFIIQDIPLHYYMLLSGYLLLFALIIWLKKPNFNKLALVLICALIVQFTYIKIQWKIQTEQELVVFNSRKNTLIAERKGESILIYANDSILKSAQKNSLLKSYRIGNFSTLKQKKRIQNFMFFNGKKIFILDSSGVFPKNIHPDILIMVQSPKINFERMLQTIKPKMVVADASNYKTIQKQWKATCIKQKIPFHATSEKGFYKLN</sequence>
<dbReference type="NCBIfam" id="TIGR00360">
    <property type="entry name" value="ComEC_N-term"/>
    <property type="match status" value="1"/>
</dbReference>
<dbReference type="Proteomes" id="UP000254518">
    <property type="component" value="Unassembled WGS sequence"/>
</dbReference>
<dbReference type="PANTHER" id="PTHR30619:SF1">
    <property type="entry name" value="RECOMBINATION PROTEIN 2"/>
    <property type="match status" value="1"/>
</dbReference>
<keyword evidence="4 6" id="KW-1133">Transmembrane helix</keyword>
<evidence type="ECO:0000259" key="8">
    <source>
        <dbReference type="Pfam" id="PF13567"/>
    </source>
</evidence>
<dbReference type="InterPro" id="IPR052159">
    <property type="entry name" value="Competence_DNA_uptake"/>
</dbReference>
<feature type="transmembrane region" description="Helical" evidence="6">
    <location>
        <begin position="518"/>
        <end position="535"/>
    </location>
</feature>
<feature type="transmembrane region" description="Helical" evidence="6">
    <location>
        <begin position="263"/>
        <end position="288"/>
    </location>
</feature>
<feature type="transmembrane region" description="Helical" evidence="6">
    <location>
        <begin position="342"/>
        <end position="358"/>
    </location>
</feature>
<dbReference type="Proteomes" id="UP000321392">
    <property type="component" value="Unassembled WGS sequence"/>
</dbReference>
<evidence type="ECO:0000313" key="10">
    <source>
        <dbReference type="EMBL" id="TWI45696.1"/>
    </source>
</evidence>
<protein>
    <submittedName>
        <fullName evidence="10">Competence protein ComEC</fullName>
    </submittedName>
</protein>
<evidence type="ECO:0000256" key="5">
    <source>
        <dbReference type="ARBA" id="ARBA00023136"/>
    </source>
</evidence>
<keyword evidence="3 6" id="KW-0812">Transmembrane</keyword>
<feature type="transmembrane region" description="Helical" evidence="6">
    <location>
        <begin position="495"/>
        <end position="512"/>
    </location>
</feature>
<feature type="transmembrane region" description="Helical" evidence="6">
    <location>
        <begin position="370"/>
        <end position="390"/>
    </location>
</feature>
<gene>
    <name evidence="9" type="ORF">DFR66_11147</name>
    <name evidence="10" type="ORF">IQ02_02169</name>
</gene>
<comment type="caution">
    <text evidence="10">The sequence shown here is derived from an EMBL/GenBank/DDBJ whole genome shotgun (WGS) entry which is preliminary data.</text>
</comment>
<feature type="transmembrane region" description="Helical" evidence="6">
    <location>
        <begin position="300"/>
        <end position="322"/>
    </location>
</feature>
<name>A0A562PNP6_9FLAO</name>
<proteinExistence type="predicted"/>
<keyword evidence="11" id="KW-1185">Reference proteome</keyword>
<evidence type="ECO:0000256" key="4">
    <source>
        <dbReference type="ARBA" id="ARBA00022989"/>
    </source>
</evidence>
<dbReference type="Pfam" id="PF03772">
    <property type="entry name" value="Competence"/>
    <property type="match status" value="1"/>
</dbReference>
<dbReference type="InterPro" id="IPR025405">
    <property type="entry name" value="DUF4131"/>
</dbReference>
<evidence type="ECO:0000313" key="9">
    <source>
        <dbReference type="EMBL" id="RDI52334.1"/>
    </source>
</evidence>
<organism evidence="10 12">
    <name type="scientific">Flavobacterium glaciei</name>
    <dbReference type="NCBI Taxonomy" id="386300"/>
    <lineage>
        <taxon>Bacteria</taxon>
        <taxon>Pseudomonadati</taxon>
        <taxon>Bacteroidota</taxon>
        <taxon>Flavobacteriia</taxon>
        <taxon>Flavobacteriales</taxon>
        <taxon>Flavobacteriaceae</taxon>
        <taxon>Flavobacterium</taxon>
    </lineage>
</organism>
<feature type="domain" description="ComEC/Rec2-related protein" evidence="7">
    <location>
        <begin position="245"/>
        <end position="513"/>
    </location>
</feature>
<dbReference type="PANTHER" id="PTHR30619">
    <property type="entry name" value="DNA INTERNALIZATION/COMPETENCE PROTEIN COMEC/REC2"/>
    <property type="match status" value="1"/>
</dbReference>
<dbReference type="EMBL" id="QQBA01000011">
    <property type="protein sequence ID" value="RDI52334.1"/>
    <property type="molecule type" value="Genomic_DNA"/>
</dbReference>
<dbReference type="AlphaFoldDB" id="A0A562PNP6"/>
<dbReference type="InterPro" id="IPR004477">
    <property type="entry name" value="ComEC_N"/>
</dbReference>
<feature type="transmembrane region" description="Helical" evidence="6">
    <location>
        <begin position="67"/>
        <end position="89"/>
    </location>
</feature>
<evidence type="ECO:0000256" key="2">
    <source>
        <dbReference type="ARBA" id="ARBA00022475"/>
    </source>
</evidence>
<dbReference type="EMBL" id="VLKX01000011">
    <property type="protein sequence ID" value="TWI45696.1"/>
    <property type="molecule type" value="Genomic_DNA"/>
</dbReference>
<evidence type="ECO:0000256" key="1">
    <source>
        <dbReference type="ARBA" id="ARBA00004651"/>
    </source>
</evidence>
<feature type="domain" description="DUF4131" evidence="8">
    <location>
        <begin position="41"/>
        <end position="202"/>
    </location>
</feature>